<dbReference type="RefSeq" id="WP_010045174.1">
    <property type="nucleotide sequence ID" value="NZ_CP025958.1"/>
</dbReference>
<dbReference type="InterPro" id="IPR029759">
    <property type="entry name" value="GPX_AS"/>
</dbReference>
<comment type="similarity">
    <text evidence="1 5">Belongs to the glutathione peroxidase family.</text>
</comment>
<dbReference type="PANTHER" id="PTHR11592:SF78">
    <property type="entry name" value="GLUTATHIONE PEROXIDASE"/>
    <property type="match status" value="1"/>
</dbReference>
<gene>
    <name evidence="7" type="ORF">C1280_06885</name>
</gene>
<feature type="active site" evidence="4">
    <location>
        <position position="60"/>
    </location>
</feature>
<keyword evidence="3 5" id="KW-0560">Oxidoreductase</keyword>
<dbReference type="SUPFAM" id="SSF52833">
    <property type="entry name" value="Thioredoxin-like"/>
    <property type="match status" value="1"/>
</dbReference>
<keyword evidence="6" id="KW-0732">Signal</keyword>
<dbReference type="PIRSF" id="PIRSF000303">
    <property type="entry name" value="Glutathion_perox"/>
    <property type="match status" value="1"/>
</dbReference>
<organism evidence="7 8">
    <name type="scientific">Gemmata obscuriglobus</name>
    <dbReference type="NCBI Taxonomy" id="114"/>
    <lineage>
        <taxon>Bacteria</taxon>
        <taxon>Pseudomonadati</taxon>
        <taxon>Planctomycetota</taxon>
        <taxon>Planctomycetia</taxon>
        <taxon>Gemmatales</taxon>
        <taxon>Gemmataceae</taxon>
        <taxon>Gemmata</taxon>
    </lineage>
</organism>
<reference evidence="7 8" key="1">
    <citation type="submission" date="2018-01" db="EMBL/GenBank/DDBJ databases">
        <title>G. obscuriglobus.</title>
        <authorList>
            <person name="Franke J."/>
            <person name="Blomberg W."/>
            <person name="Selmecki A."/>
        </authorList>
    </citation>
    <scope>NUCLEOTIDE SEQUENCE [LARGE SCALE GENOMIC DNA]</scope>
    <source>
        <strain evidence="7 8">DSM 5831</strain>
    </source>
</reference>
<protein>
    <recommendedName>
        <fullName evidence="5">Glutathione peroxidase</fullName>
    </recommendedName>
</protein>
<evidence type="ECO:0000256" key="6">
    <source>
        <dbReference type="SAM" id="SignalP"/>
    </source>
</evidence>
<dbReference type="InterPro" id="IPR000889">
    <property type="entry name" value="Glutathione_peroxidase"/>
</dbReference>
<dbReference type="GO" id="GO:0004601">
    <property type="term" value="F:peroxidase activity"/>
    <property type="evidence" value="ECO:0007669"/>
    <property type="project" value="UniProtKB-KW"/>
</dbReference>
<dbReference type="PROSITE" id="PS00460">
    <property type="entry name" value="GLUTATHIONE_PEROXID_1"/>
    <property type="match status" value="1"/>
</dbReference>
<keyword evidence="8" id="KW-1185">Reference proteome</keyword>
<evidence type="ECO:0000256" key="2">
    <source>
        <dbReference type="ARBA" id="ARBA00022559"/>
    </source>
</evidence>
<feature type="chain" id="PRO_5016384040" description="Glutathione peroxidase" evidence="6">
    <location>
        <begin position="22"/>
        <end position="191"/>
    </location>
</feature>
<sequence length="191" mass="20898">MKALLVAAVAAVAGFALVGHAEDKKVSPLDYKMKDIDGKDVELSKYKGKVVLFVNVASKCGLTPQYNALQALHEKYEKEGLVLIGVPANEFGAQEPGTDTEIKKFCSTEYKVTFPMLAKVAVKGDKQVPLYKTLVEATPNKEGKIEPVSWNFEKFLVGRDGTVVARFKPQTKPDAPEITKAIETELAKKVK</sequence>
<dbReference type="GO" id="GO:0034599">
    <property type="term" value="P:cellular response to oxidative stress"/>
    <property type="evidence" value="ECO:0007669"/>
    <property type="project" value="TreeGrafter"/>
</dbReference>
<dbReference type="AlphaFoldDB" id="A0A2Z3GW32"/>
<accession>A0A2Z3GW32</accession>
<evidence type="ECO:0000256" key="1">
    <source>
        <dbReference type="ARBA" id="ARBA00006926"/>
    </source>
</evidence>
<feature type="signal peptide" evidence="6">
    <location>
        <begin position="1"/>
        <end position="21"/>
    </location>
</feature>
<dbReference type="Proteomes" id="UP000245802">
    <property type="component" value="Chromosome"/>
</dbReference>
<name>A0A2Z3GW32_9BACT</name>
<dbReference type="PROSITE" id="PS51355">
    <property type="entry name" value="GLUTATHIONE_PEROXID_3"/>
    <property type="match status" value="1"/>
</dbReference>
<proteinExistence type="inferred from homology"/>
<dbReference type="InterPro" id="IPR036249">
    <property type="entry name" value="Thioredoxin-like_sf"/>
</dbReference>
<evidence type="ECO:0000313" key="7">
    <source>
        <dbReference type="EMBL" id="AWM36771.1"/>
    </source>
</evidence>
<dbReference type="KEGG" id="gog:C1280_06885"/>
<evidence type="ECO:0000313" key="8">
    <source>
        <dbReference type="Proteomes" id="UP000245802"/>
    </source>
</evidence>
<dbReference type="FunFam" id="3.40.30.10:FF:000010">
    <property type="entry name" value="Glutathione peroxidase"/>
    <property type="match status" value="1"/>
</dbReference>
<evidence type="ECO:0000256" key="3">
    <source>
        <dbReference type="ARBA" id="ARBA00023002"/>
    </source>
</evidence>
<dbReference type="EMBL" id="CP025958">
    <property type="protein sequence ID" value="AWM36771.1"/>
    <property type="molecule type" value="Genomic_DNA"/>
</dbReference>
<dbReference type="Pfam" id="PF00255">
    <property type="entry name" value="GSHPx"/>
    <property type="match status" value="1"/>
</dbReference>
<evidence type="ECO:0000256" key="5">
    <source>
        <dbReference type="RuleBase" id="RU000499"/>
    </source>
</evidence>
<keyword evidence="2 5" id="KW-0575">Peroxidase</keyword>
<dbReference type="PANTHER" id="PTHR11592">
    <property type="entry name" value="GLUTATHIONE PEROXIDASE"/>
    <property type="match status" value="1"/>
</dbReference>
<dbReference type="PRINTS" id="PR01011">
    <property type="entry name" value="GLUTPROXDASE"/>
</dbReference>
<evidence type="ECO:0000256" key="4">
    <source>
        <dbReference type="PIRSR" id="PIRSR000303-1"/>
    </source>
</evidence>
<dbReference type="Gene3D" id="3.40.30.10">
    <property type="entry name" value="Glutaredoxin"/>
    <property type="match status" value="1"/>
</dbReference>
<dbReference type="CDD" id="cd00340">
    <property type="entry name" value="GSH_Peroxidase"/>
    <property type="match status" value="1"/>
</dbReference>